<proteinExistence type="predicted"/>
<protein>
    <submittedName>
        <fullName evidence="2">Uncharacterized protein</fullName>
    </submittedName>
</protein>
<keyword evidence="1" id="KW-0732">Signal</keyword>
<sequence length="122" mass="13061">MNSMKKYLATLVAGLFVAMGLTFIAAPAQASPADGSYAQCQVGTTVQDWTGKDPRDCTTGTYALLENWEVVLQIQPGQRDVWEEIKQGYEAAQAWCSNNSLTCTVVTGIGVALVSPLLISQS</sequence>
<evidence type="ECO:0000313" key="2">
    <source>
        <dbReference type="EMBL" id="MBD7996658.1"/>
    </source>
</evidence>
<feature type="chain" id="PRO_5046934776" evidence="1">
    <location>
        <begin position="31"/>
        <end position="122"/>
    </location>
</feature>
<dbReference type="EMBL" id="JACSQD010000007">
    <property type="protein sequence ID" value="MBD7996658.1"/>
    <property type="molecule type" value="Genomic_DNA"/>
</dbReference>
<feature type="signal peptide" evidence="1">
    <location>
        <begin position="1"/>
        <end position="30"/>
    </location>
</feature>
<reference evidence="2 3" key="1">
    <citation type="submission" date="2020-08" db="EMBL/GenBank/DDBJ databases">
        <title>A Genomic Blueprint of the Chicken Gut Microbiome.</title>
        <authorList>
            <person name="Gilroy R."/>
            <person name="Ravi A."/>
            <person name="Getino M."/>
            <person name="Pursley I."/>
            <person name="Horton D.L."/>
            <person name="Alikhan N.-F."/>
            <person name="Baker D."/>
            <person name="Gharbi K."/>
            <person name="Hall N."/>
            <person name="Watson M."/>
            <person name="Adriaenssens E.M."/>
            <person name="Foster-Nyarko E."/>
            <person name="Jarju S."/>
            <person name="Secka A."/>
            <person name="Antonio M."/>
            <person name="Oren A."/>
            <person name="Chaudhuri R."/>
            <person name="La Ragione R.M."/>
            <person name="Hildebrand F."/>
            <person name="Pallen M.J."/>
        </authorList>
    </citation>
    <scope>NUCLEOTIDE SEQUENCE [LARGE SCALE GENOMIC DNA]</scope>
    <source>
        <strain evidence="2 3">Sa2CUA1</strain>
    </source>
</reference>
<keyword evidence="3" id="KW-1185">Reference proteome</keyword>
<dbReference type="RefSeq" id="WP_191808922.1">
    <property type="nucleotide sequence ID" value="NZ_JACSQD010000007.1"/>
</dbReference>
<evidence type="ECO:0000256" key="1">
    <source>
        <dbReference type="SAM" id="SignalP"/>
    </source>
</evidence>
<name>A0ABR8UVV8_9MICC</name>
<accession>A0ABR8UVV8</accession>
<evidence type="ECO:0000313" key="3">
    <source>
        <dbReference type="Proteomes" id="UP000609874"/>
    </source>
</evidence>
<gene>
    <name evidence="2" type="ORF">H9639_15270</name>
</gene>
<organism evidence="2 3">
    <name type="scientific">Arthrobacter gallicola</name>
    <dbReference type="NCBI Taxonomy" id="2762225"/>
    <lineage>
        <taxon>Bacteria</taxon>
        <taxon>Bacillati</taxon>
        <taxon>Actinomycetota</taxon>
        <taxon>Actinomycetes</taxon>
        <taxon>Micrococcales</taxon>
        <taxon>Micrococcaceae</taxon>
        <taxon>Arthrobacter</taxon>
    </lineage>
</organism>
<dbReference type="Proteomes" id="UP000609874">
    <property type="component" value="Unassembled WGS sequence"/>
</dbReference>
<comment type="caution">
    <text evidence="2">The sequence shown here is derived from an EMBL/GenBank/DDBJ whole genome shotgun (WGS) entry which is preliminary data.</text>
</comment>